<organism evidence="2 3">
    <name type="scientific">Riccia fluitans</name>
    <dbReference type="NCBI Taxonomy" id="41844"/>
    <lineage>
        <taxon>Eukaryota</taxon>
        <taxon>Viridiplantae</taxon>
        <taxon>Streptophyta</taxon>
        <taxon>Embryophyta</taxon>
        <taxon>Marchantiophyta</taxon>
        <taxon>Marchantiopsida</taxon>
        <taxon>Marchantiidae</taxon>
        <taxon>Marchantiales</taxon>
        <taxon>Ricciaceae</taxon>
        <taxon>Riccia</taxon>
    </lineage>
</organism>
<dbReference type="Proteomes" id="UP001605036">
    <property type="component" value="Unassembled WGS sequence"/>
</dbReference>
<protein>
    <submittedName>
        <fullName evidence="2">Uncharacterized protein</fullName>
    </submittedName>
</protein>
<accession>A0ABD1XRT6</accession>
<evidence type="ECO:0000313" key="2">
    <source>
        <dbReference type="EMBL" id="KAL2610243.1"/>
    </source>
</evidence>
<keyword evidence="1" id="KW-0812">Transmembrane</keyword>
<evidence type="ECO:0000313" key="3">
    <source>
        <dbReference type="Proteomes" id="UP001605036"/>
    </source>
</evidence>
<reference evidence="2 3" key="1">
    <citation type="submission" date="2024-09" db="EMBL/GenBank/DDBJ databases">
        <title>Chromosome-scale assembly of Riccia fluitans.</title>
        <authorList>
            <person name="Paukszto L."/>
            <person name="Sawicki J."/>
            <person name="Karawczyk K."/>
            <person name="Piernik-Szablinska J."/>
            <person name="Szczecinska M."/>
            <person name="Mazdziarz M."/>
        </authorList>
    </citation>
    <scope>NUCLEOTIDE SEQUENCE [LARGE SCALE GENOMIC DNA]</scope>
    <source>
        <strain evidence="2">Rf_01</strain>
        <tissue evidence="2">Aerial parts of the thallus</tissue>
    </source>
</reference>
<proteinExistence type="predicted"/>
<keyword evidence="3" id="KW-1185">Reference proteome</keyword>
<gene>
    <name evidence="2" type="ORF">R1flu_028816</name>
</gene>
<dbReference type="EMBL" id="JBHFFA010000008">
    <property type="protein sequence ID" value="KAL2610243.1"/>
    <property type="molecule type" value="Genomic_DNA"/>
</dbReference>
<name>A0ABD1XRT6_9MARC</name>
<comment type="caution">
    <text evidence="2">The sequence shown here is derived from an EMBL/GenBank/DDBJ whole genome shotgun (WGS) entry which is preliminary data.</text>
</comment>
<keyword evidence="1" id="KW-1133">Transmembrane helix</keyword>
<dbReference type="AlphaFoldDB" id="A0ABD1XRT6"/>
<feature type="transmembrane region" description="Helical" evidence="1">
    <location>
        <begin position="51"/>
        <end position="70"/>
    </location>
</feature>
<keyword evidence="1" id="KW-0472">Membrane</keyword>
<evidence type="ECO:0000256" key="1">
    <source>
        <dbReference type="SAM" id="Phobius"/>
    </source>
</evidence>
<sequence>MRSKDFEVVLYEDIEYLAAIAFVTPFWSRVEVVHDIVIDSTFKTNALRFKLFAMSTNIGGVGMPLSYFLFNKRRDESRDGGSDSVRKQTLTA</sequence>